<dbReference type="RefSeq" id="WP_181929619.1">
    <property type="nucleotide sequence ID" value="NZ_CP054698.1"/>
</dbReference>
<proteinExistence type="predicted"/>
<dbReference type="KEGG" id="ned:HUN01_32480"/>
<name>A0A7D7LJ57_9NOSO</name>
<evidence type="ECO:0000313" key="2">
    <source>
        <dbReference type="Proteomes" id="UP000514713"/>
    </source>
</evidence>
<protein>
    <submittedName>
        <fullName evidence="1">Uncharacterized protein</fullName>
    </submittedName>
</protein>
<organism evidence="1 2">
    <name type="scientific">Nostoc edaphicum CCNP1411</name>
    <dbReference type="NCBI Taxonomy" id="1472755"/>
    <lineage>
        <taxon>Bacteria</taxon>
        <taxon>Bacillati</taxon>
        <taxon>Cyanobacteriota</taxon>
        <taxon>Cyanophyceae</taxon>
        <taxon>Nostocales</taxon>
        <taxon>Nostocaceae</taxon>
        <taxon>Nostoc</taxon>
    </lineage>
</organism>
<dbReference type="AlphaFoldDB" id="A0A7D7LJ57"/>
<dbReference type="EMBL" id="CP054698">
    <property type="protein sequence ID" value="QMS92091.1"/>
    <property type="molecule type" value="Genomic_DNA"/>
</dbReference>
<keyword evidence="2" id="KW-1185">Reference proteome</keyword>
<accession>A0A7D7LJ57</accession>
<reference evidence="2" key="1">
    <citation type="submission" date="2020-06" db="EMBL/GenBank/DDBJ databases">
        <title>Nostoc edaphicum CCNP1411 genome.</title>
        <authorList>
            <person name="Fidor A."/>
            <person name="Grabski M."/>
            <person name="Gawor J."/>
            <person name="Gromadka R."/>
            <person name="Wegrzyn G."/>
            <person name="Mazur-Marzec H."/>
        </authorList>
    </citation>
    <scope>NUCLEOTIDE SEQUENCE [LARGE SCALE GENOMIC DNA]</scope>
    <source>
        <strain evidence="2">CCNP1411</strain>
    </source>
</reference>
<sequence length="78" mass="8525">MAIAVAGIGKRSLLLATIRLRAADTQFSWGEGHGCLCLIKLYSDWAGFSIDLKYMGGRNPLVTLNAEVKSCLPNLREE</sequence>
<evidence type="ECO:0000313" key="1">
    <source>
        <dbReference type="EMBL" id="QMS92091.1"/>
    </source>
</evidence>
<dbReference type="Proteomes" id="UP000514713">
    <property type="component" value="Chromosome"/>
</dbReference>
<gene>
    <name evidence="1" type="ORF">HUN01_32480</name>
</gene>